<name>A0ABS7AJW5_9PROT</name>
<reference evidence="1 2" key="1">
    <citation type="submission" date="2021-07" db="EMBL/GenBank/DDBJ databases">
        <authorList>
            <person name="So Y."/>
        </authorList>
    </citation>
    <scope>NUCLEOTIDE SEQUENCE [LARGE SCALE GENOMIC DNA]</scope>
    <source>
        <strain evidence="1 2">HJA6</strain>
    </source>
</reference>
<gene>
    <name evidence="1" type="ORF">KPL78_29570</name>
</gene>
<evidence type="ECO:0000313" key="2">
    <source>
        <dbReference type="Proteomes" id="UP001196565"/>
    </source>
</evidence>
<dbReference type="Pfam" id="PF10618">
    <property type="entry name" value="Tail_tube"/>
    <property type="match status" value="1"/>
</dbReference>
<proteinExistence type="predicted"/>
<evidence type="ECO:0000313" key="1">
    <source>
        <dbReference type="EMBL" id="MBW6402032.1"/>
    </source>
</evidence>
<dbReference type="InterPro" id="IPR019596">
    <property type="entry name" value="Phage_Mu_GpM_tail_tub"/>
</dbReference>
<dbReference type="Proteomes" id="UP001196565">
    <property type="component" value="Unassembled WGS sequence"/>
</dbReference>
<sequence>MAQTPGILRITWNRANIAVEKGATYKPAGNKANPVVLGTEVNHSFEFQQGSLKATTALKKGQRFLDLYQPGPGELIVRLDTGHVFSHPDAVLMERPEMNSEGGKVALEWFFGEGMEQ</sequence>
<protein>
    <submittedName>
        <fullName evidence="1">Phage tail tube protein</fullName>
    </submittedName>
</protein>
<comment type="caution">
    <text evidence="1">The sequence shown here is derived from an EMBL/GenBank/DDBJ whole genome shotgun (WGS) entry which is preliminary data.</text>
</comment>
<organism evidence="1 2">
    <name type="scientific">Roseomonas alba</name>
    <dbReference type="NCBI Taxonomy" id="2846776"/>
    <lineage>
        <taxon>Bacteria</taxon>
        <taxon>Pseudomonadati</taxon>
        <taxon>Pseudomonadota</taxon>
        <taxon>Alphaproteobacteria</taxon>
        <taxon>Acetobacterales</taxon>
        <taxon>Roseomonadaceae</taxon>
        <taxon>Roseomonas</taxon>
    </lineage>
</organism>
<dbReference type="EMBL" id="JAHYBZ010000020">
    <property type="protein sequence ID" value="MBW6402032.1"/>
    <property type="molecule type" value="Genomic_DNA"/>
</dbReference>
<keyword evidence="2" id="KW-1185">Reference proteome</keyword>
<accession>A0ABS7AJW5</accession>
<dbReference type="RefSeq" id="WP_219766898.1">
    <property type="nucleotide sequence ID" value="NZ_JAHYBZ010000020.1"/>
</dbReference>